<feature type="transmembrane region" description="Helical" evidence="11">
    <location>
        <begin position="68"/>
        <end position="89"/>
    </location>
</feature>
<comment type="caution">
    <text evidence="13">The sequence shown here is derived from an EMBL/GenBank/DDBJ whole genome shotgun (WGS) entry which is preliminary data.</text>
</comment>
<evidence type="ECO:0000256" key="8">
    <source>
        <dbReference type="ARBA" id="ARBA00023136"/>
    </source>
</evidence>
<reference evidence="13 14" key="1">
    <citation type="submission" date="2024-01" db="EMBL/GenBank/DDBJ databases">
        <authorList>
            <person name="Waweru B."/>
        </authorList>
    </citation>
    <scope>NUCLEOTIDE SEQUENCE [LARGE SCALE GENOMIC DNA]</scope>
</reference>
<dbReference type="InterPro" id="IPR013057">
    <property type="entry name" value="AA_transpt_TM"/>
</dbReference>
<evidence type="ECO:0000256" key="7">
    <source>
        <dbReference type="ARBA" id="ARBA00022989"/>
    </source>
</evidence>
<comment type="similarity">
    <text evidence="2">Belongs to the amino acid/polyamine transporter 2 family. Amino acid/auxin permease (AAAP) (TC 2.A.18.1) subfamily.</text>
</comment>
<protein>
    <recommendedName>
        <fullName evidence="12">Amino acid transporter transmembrane domain-containing protein</fullName>
    </recommendedName>
</protein>
<evidence type="ECO:0000256" key="9">
    <source>
        <dbReference type="ARBA" id="ARBA00023294"/>
    </source>
</evidence>
<dbReference type="EMBL" id="CAWUPB010001009">
    <property type="protein sequence ID" value="CAK7336574.1"/>
    <property type="molecule type" value="Genomic_DNA"/>
</dbReference>
<evidence type="ECO:0000313" key="14">
    <source>
        <dbReference type="Proteomes" id="UP001314170"/>
    </source>
</evidence>
<dbReference type="GO" id="GO:0009734">
    <property type="term" value="P:auxin-activated signaling pathway"/>
    <property type="evidence" value="ECO:0007669"/>
    <property type="project" value="UniProtKB-KW"/>
</dbReference>
<dbReference type="GO" id="GO:0012505">
    <property type="term" value="C:endomembrane system"/>
    <property type="evidence" value="ECO:0007669"/>
    <property type="project" value="UniProtKB-SubCell"/>
</dbReference>
<evidence type="ECO:0000256" key="6">
    <source>
        <dbReference type="ARBA" id="ARBA00022970"/>
    </source>
</evidence>
<dbReference type="Pfam" id="PF01490">
    <property type="entry name" value="Aa_trans"/>
    <property type="match status" value="1"/>
</dbReference>
<feature type="domain" description="Amino acid transporter transmembrane" evidence="12">
    <location>
        <begin position="1"/>
        <end position="204"/>
    </location>
</feature>
<evidence type="ECO:0000256" key="1">
    <source>
        <dbReference type="ARBA" id="ARBA00004127"/>
    </source>
</evidence>
<evidence type="ECO:0000256" key="4">
    <source>
        <dbReference type="ARBA" id="ARBA00022692"/>
    </source>
</evidence>
<dbReference type="GO" id="GO:0006865">
    <property type="term" value="P:amino acid transport"/>
    <property type="evidence" value="ECO:0007669"/>
    <property type="project" value="UniProtKB-KW"/>
</dbReference>
<keyword evidence="5" id="KW-0769">Symport</keyword>
<dbReference type="GO" id="GO:0015293">
    <property type="term" value="F:symporter activity"/>
    <property type="evidence" value="ECO:0007669"/>
    <property type="project" value="UniProtKB-KW"/>
</dbReference>
<evidence type="ECO:0000256" key="11">
    <source>
        <dbReference type="SAM" id="Phobius"/>
    </source>
</evidence>
<evidence type="ECO:0000256" key="3">
    <source>
        <dbReference type="ARBA" id="ARBA00022448"/>
    </source>
</evidence>
<evidence type="ECO:0000256" key="10">
    <source>
        <dbReference type="ARBA" id="ARBA00045588"/>
    </source>
</evidence>
<keyword evidence="14" id="KW-1185">Reference proteome</keyword>
<keyword evidence="8 11" id="KW-0472">Membrane</keyword>
<proteinExistence type="inferred from homology"/>
<keyword evidence="4 11" id="KW-0812">Transmembrane</keyword>
<evidence type="ECO:0000256" key="5">
    <source>
        <dbReference type="ARBA" id="ARBA00022847"/>
    </source>
</evidence>
<comment type="function">
    <text evidence="10">Carrier protein involved in proton-driven auxin influx. Mediates the formation of auxin gradient from developing leaves (site of auxin biosynthesis) to tips by contributing to the loading of auxin in vascular tissues and facilitating acropetal (base to tip) auxin transport within inner tissues of the root apex, and basipetal (tip to base) auxin transport within outer tissues of the root apex. May be involved in lateral roots and nodules formation.</text>
</comment>
<feature type="transmembrane region" description="Helical" evidence="11">
    <location>
        <begin position="6"/>
        <end position="23"/>
    </location>
</feature>
<dbReference type="Proteomes" id="UP001314170">
    <property type="component" value="Unassembled WGS sequence"/>
</dbReference>
<evidence type="ECO:0000259" key="12">
    <source>
        <dbReference type="Pfam" id="PF01490"/>
    </source>
</evidence>
<feature type="transmembrane region" description="Helical" evidence="11">
    <location>
        <begin position="147"/>
        <end position="170"/>
    </location>
</feature>
<dbReference type="AlphaFoldDB" id="A0AAV1RIV1"/>
<keyword evidence="9" id="KW-0927">Auxin signaling pathway</keyword>
<name>A0AAV1RIV1_9ROSI</name>
<keyword evidence="7 11" id="KW-1133">Transmembrane helix</keyword>
<organism evidence="13 14">
    <name type="scientific">Dovyalis caffra</name>
    <dbReference type="NCBI Taxonomy" id="77055"/>
    <lineage>
        <taxon>Eukaryota</taxon>
        <taxon>Viridiplantae</taxon>
        <taxon>Streptophyta</taxon>
        <taxon>Embryophyta</taxon>
        <taxon>Tracheophyta</taxon>
        <taxon>Spermatophyta</taxon>
        <taxon>Magnoliopsida</taxon>
        <taxon>eudicotyledons</taxon>
        <taxon>Gunneridae</taxon>
        <taxon>Pentapetalae</taxon>
        <taxon>rosids</taxon>
        <taxon>fabids</taxon>
        <taxon>Malpighiales</taxon>
        <taxon>Salicaceae</taxon>
        <taxon>Flacourtieae</taxon>
        <taxon>Dovyalis</taxon>
    </lineage>
</organism>
<keyword evidence="6" id="KW-0029">Amino-acid transport</keyword>
<dbReference type="PANTHER" id="PTHR48017">
    <property type="entry name" value="OS05G0424000 PROTEIN-RELATED"/>
    <property type="match status" value="1"/>
</dbReference>
<sequence length="208" mass="23077">MYYATLIFQFLTLFLLNTGFILLGGRALKDINLELGQSSLRLQYFIIIAGVACFIFAFFIPTMSAMRIWLGASTIVTSLYIAILTFTAVKDAKSNTKRNYGISGSKVDKVFNGLGAISAIIVCNTCGMIPELQSTLRRPAVQNMRKALYVQFTVGLMFYYGVSIVGYWAYGSSVSSYLPNELSCPKWVKILINTLVLLQSVISQNVRP</sequence>
<gene>
    <name evidence="13" type="ORF">DCAF_LOCUS11583</name>
</gene>
<evidence type="ECO:0000313" key="13">
    <source>
        <dbReference type="EMBL" id="CAK7336574.1"/>
    </source>
</evidence>
<keyword evidence="3" id="KW-0813">Transport</keyword>
<feature type="transmembrane region" description="Helical" evidence="11">
    <location>
        <begin position="44"/>
        <end position="62"/>
    </location>
</feature>
<evidence type="ECO:0000256" key="2">
    <source>
        <dbReference type="ARBA" id="ARBA00005590"/>
    </source>
</evidence>
<comment type="subcellular location">
    <subcellularLocation>
        <location evidence="1">Endomembrane system</location>
        <topology evidence="1">Multi-pass membrane protein</topology>
    </subcellularLocation>
</comment>
<accession>A0AAV1RIV1</accession>